<dbReference type="OrthoDB" id="1731743at2759"/>
<proteinExistence type="predicted"/>
<sequence>MDNSTQESHPRSENVVSFDSAYPIYAMAISAANRRQIAIGSFIEELNNSVDILSFSEDSSSLKQIPSLSFEHPYPPTKLLFHPSATAPSNLLASSGDFLRLWGVKDASIEPVSTLNNSKTSEYSGLRVLTRRVRYGILKNVLWKHS</sequence>
<dbReference type="STRING" id="429701.A0A2G9G1S2"/>
<keyword evidence="1" id="KW-0853">WD repeat</keyword>
<organism evidence="3 4">
    <name type="scientific">Handroanthus impetiginosus</name>
    <dbReference type="NCBI Taxonomy" id="429701"/>
    <lineage>
        <taxon>Eukaryota</taxon>
        <taxon>Viridiplantae</taxon>
        <taxon>Streptophyta</taxon>
        <taxon>Embryophyta</taxon>
        <taxon>Tracheophyta</taxon>
        <taxon>Spermatophyta</taxon>
        <taxon>Magnoliopsida</taxon>
        <taxon>eudicotyledons</taxon>
        <taxon>Gunneridae</taxon>
        <taxon>Pentapetalae</taxon>
        <taxon>asterids</taxon>
        <taxon>lamiids</taxon>
        <taxon>Lamiales</taxon>
        <taxon>Bignoniaceae</taxon>
        <taxon>Crescentiina</taxon>
        <taxon>Tabebuia alliance</taxon>
        <taxon>Handroanthus</taxon>
    </lineage>
</organism>
<dbReference type="InterPro" id="IPR045159">
    <property type="entry name" value="DCAF7-like"/>
</dbReference>
<dbReference type="PANTHER" id="PTHR19919">
    <property type="entry name" value="WD REPEAT CONTAINING PROTEIN"/>
    <property type="match status" value="1"/>
</dbReference>
<name>A0A2G9G1S2_9LAMI</name>
<evidence type="ECO:0000256" key="1">
    <source>
        <dbReference type="ARBA" id="ARBA00022574"/>
    </source>
</evidence>
<dbReference type="InterPro" id="IPR036322">
    <property type="entry name" value="WD40_repeat_dom_sf"/>
</dbReference>
<evidence type="ECO:0000313" key="3">
    <source>
        <dbReference type="EMBL" id="PIM99263.1"/>
    </source>
</evidence>
<dbReference type="AlphaFoldDB" id="A0A2G9G1S2"/>
<comment type="caution">
    <text evidence="3">The sequence shown here is derived from an EMBL/GenBank/DDBJ whole genome shotgun (WGS) entry which is preliminary data.</text>
</comment>
<protein>
    <submittedName>
        <fullName evidence="3">Uncharacterized protein</fullName>
    </submittedName>
</protein>
<accession>A0A2G9G1S2</accession>
<dbReference type="Proteomes" id="UP000231279">
    <property type="component" value="Unassembled WGS sequence"/>
</dbReference>
<keyword evidence="4" id="KW-1185">Reference proteome</keyword>
<evidence type="ECO:0000313" key="4">
    <source>
        <dbReference type="Proteomes" id="UP000231279"/>
    </source>
</evidence>
<keyword evidence="2" id="KW-0677">Repeat</keyword>
<gene>
    <name evidence="3" type="ORF">CDL12_28245</name>
</gene>
<evidence type="ECO:0000256" key="2">
    <source>
        <dbReference type="ARBA" id="ARBA00022737"/>
    </source>
</evidence>
<dbReference type="SUPFAM" id="SSF50978">
    <property type="entry name" value="WD40 repeat-like"/>
    <property type="match status" value="1"/>
</dbReference>
<dbReference type="EMBL" id="NKXS01007700">
    <property type="protein sequence ID" value="PIM99263.1"/>
    <property type="molecule type" value="Genomic_DNA"/>
</dbReference>
<reference evidence="4" key="1">
    <citation type="journal article" date="2018" name="Gigascience">
        <title>Genome assembly of the Pink Ipe (Handroanthus impetiginosus, Bignoniaceae), a highly valued, ecologically keystone Neotropical timber forest tree.</title>
        <authorList>
            <person name="Silva-Junior O.B."/>
            <person name="Grattapaglia D."/>
            <person name="Novaes E."/>
            <person name="Collevatti R.G."/>
        </authorList>
    </citation>
    <scope>NUCLEOTIDE SEQUENCE [LARGE SCALE GENOMIC DNA]</scope>
    <source>
        <strain evidence="4">cv. UFG-1</strain>
    </source>
</reference>